<keyword evidence="1" id="KW-0805">Transcription regulation</keyword>
<organism evidence="5 6">
    <name type="scientific">Geofilum rubicundum JCM 15548</name>
    <dbReference type="NCBI Taxonomy" id="1236989"/>
    <lineage>
        <taxon>Bacteria</taxon>
        <taxon>Pseudomonadati</taxon>
        <taxon>Bacteroidota</taxon>
        <taxon>Bacteroidia</taxon>
        <taxon>Marinilabiliales</taxon>
        <taxon>Marinilabiliaceae</taxon>
        <taxon>Geofilum</taxon>
    </lineage>
</organism>
<gene>
    <name evidence="5" type="ORF">JCM15548_11126</name>
</gene>
<dbReference type="EMBL" id="BAZW01000006">
    <property type="protein sequence ID" value="GAO28977.1"/>
    <property type="molecule type" value="Genomic_DNA"/>
</dbReference>
<evidence type="ECO:0000313" key="6">
    <source>
        <dbReference type="Proteomes" id="UP000032900"/>
    </source>
</evidence>
<proteinExistence type="predicted"/>
<keyword evidence="2" id="KW-0238">DNA-binding</keyword>
<dbReference type="GO" id="GO:0046872">
    <property type="term" value="F:metal ion binding"/>
    <property type="evidence" value="ECO:0007669"/>
    <property type="project" value="InterPro"/>
</dbReference>
<dbReference type="PROSITE" id="PS01124">
    <property type="entry name" value="HTH_ARAC_FAMILY_2"/>
    <property type="match status" value="1"/>
</dbReference>
<evidence type="ECO:0000256" key="2">
    <source>
        <dbReference type="ARBA" id="ARBA00023125"/>
    </source>
</evidence>
<dbReference type="STRING" id="1236989.JCM15548_11126"/>
<dbReference type="PANTHER" id="PTHR43280">
    <property type="entry name" value="ARAC-FAMILY TRANSCRIPTIONAL REGULATOR"/>
    <property type="match status" value="1"/>
</dbReference>
<evidence type="ECO:0000256" key="1">
    <source>
        <dbReference type="ARBA" id="ARBA00023015"/>
    </source>
</evidence>
<dbReference type="OrthoDB" id="952277at2"/>
<reference evidence="5 6" key="1">
    <citation type="journal article" date="2015" name="Microbes Environ.">
        <title>Distribution and evolution of nitrogen fixation genes in the phylum bacteroidetes.</title>
        <authorList>
            <person name="Inoue J."/>
            <person name="Oshima K."/>
            <person name="Suda W."/>
            <person name="Sakamoto M."/>
            <person name="Iino T."/>
            <person name="Noda S."/>
            <person name="Hongoh Y."/>
            <person name="Hattori M."/>
            <person name="Ohkuma M."/>
        </authorList>
    </citation>
    <scope>NUCLEOTIDE SEQUENCE [LARGE SCALE GENOMIC DNA]</scope>
    <source>
        <strain evidence="5">JCM 15548</strain>
    </source>
</reference>
<dbReference type="SUPFAM" id="SSF46689">
    <property type="entry name" value="Homeodomain-like"/>
    <property type="match status" value="1"/>
</dbReference>
<dbReference type="Gene3D" id="1.10.10.60">
    <property type="entry name" value="Homeodomain-like"/>
    <property type="match status" value="1"/>
</dbReference>
<keyword evidence="6" id="KW-1185">Reference proteome</keyword>
<keyword evidence="3" id="KW-0804">Transcription</keyword>
<dbReference type="InterPro" id="IPR036163">
    <property type="entry name" value="HMA_dom_sf"/>
</dbReference>
<sequence>MSDINHIDKKPLIRQIIRIKNMICNCCKVSVRELLEQHGIKVEELELGYAVVLYKGSEMSLEKMDTLLKKLGMGIIKTREDQMIEKIKQAVVDLVHHMNNVNSIVRKSDYLVEKLGMSYQQLSKAFSHHESITLEKYIILNKIERIKELIDQNEFSLTEIAYMMDYSSVHYLSGQFKKYTGYSVSDYKVGLAGSKTSLDQIGQD</sequence>
<dbReference type="GO" id="GO:0003700">
    <property type="term" value="F:DNA-binding transcription factor activity"/>
    <property type="evidence" value="ECO:0007669"/>
    <property type="project" value="InterPro"/>
</dbReference>
<dbReference type="Proteomes" id="UP000032900">
    <property type="component" value="Unassembled WGS sequence"/>
</dbReference>
<evidence type="ECO:0000313" key="5">
    <source>
        <dbReference type="EMBL" id="GAO28977.1"/>
    </source>
</evidence>
<dbReference type="InterPro" id="IPR009057">
    <property type="entry name" value="Homeodomain-like_sf"/>
</dbReference>
<dbReference type="AlphaFoldDB" id="A0A0E9LTT1"/>
<dbReference type="SUPFAM" id="SSF55008">
    <property type="entry name" value="HMA, heavy metal-associated domain"/>
    <property type="match status" value="1"/>
</dbReference>
<protein>
    <recommendedName>
        <fullName evidence="4">HTH araC/xylS-type domain-containing protein</fullName>
    </recommendedName>
</protein>
<dbReference type="InterPro" id="IPR018060">
    <property type="entry name" value="HTH_AraC"/>
</dbReference>
<feature type="domain" description="HTH araC/xylS-type" evidence="4">
    <location>
        <begin position="111"/>
        <end position="190"/>
    </location>
</feature>
<accession>A0A0E9LTT1</accession>
<dbReference type="SMART" id="SM00342">
    <property type="entry name" value="HTH_ARAC"/>
    <property type="match status" value="1"/>
</dbReference>
<dbReference type="PANTHER" id="PTHR43280:SF2">
    <property type="entry name" value="HTH-TYPE TRANSCRIPTIONAL REGULATOR EXSA"/>
    <property type="match status" value="1"/>
</dbReference>
<comment type="caution">
    <text evidence="5">The sequence shown here is derived from an EMBL/GenBank/DDBJ whole genome shotgun (WGS) entry which is preliminary data.</text>
</comment>
<dbReference type="Pfam" id="PF12833">
    <property type="entry name" value="HTH_18"/>
    <property type="match status" value="1"/>
</dbReference>
<dbReference type="GO" id="GO:0043565">
    <property type="term" value="F:sequence-specific DNA binding"/>
    <property type="evidence" value="ECO:0007669"/>
    <property type="project" value="InterPro"/>
</dbReference>
<name>A0A0E9LTT1_9BACT</name>
<evidence type="ECO:0000259" key="4">
    <source>
        <dbReference type="PROSITE" id="PS01124"/>
    </source>
</evidence>
<evidence type="ECO:0000256" key="3">
    <source>
        <dbReference type="ARBA" id="ARBA00023163"/>
    </source>
</evidence>